<dbReference type="EMBL" id="JABFDY010000019">
    <property type="protein sequence ID" value="KAF7693086.1"/>
    <property type="molecule type" value="Genomic_DNA"/>
</dbReference>
<reference evidence="2" key="1">
    <citation type="submission" date="2020-08" db="EMBL/GenBank/DDBJ databases">
        <title>Chromosome-level assembly of Southern catfish (Silurus meridionalis) provides insights into visual adaptation to the nocturnal and benthic lifestyles.</title>
        <authorList>
            <person name="Zhang Y."/>
            <person name="Wang D."/>
            <person name="Peng Z."/>
        </authorList>
    </citation>
    <scope>NUCLEOTIDE SEQUENCE</scope>
    <source>
        <strain evidence="2">SWU-2019-XX</strain>
        <tissue evidence="2">Muscle</tissue>
    </source>
</reference>
<comment type="caution">
    <text evidence="2">The sequence shown here is derived from an EMBL/GenBank/DDBJ whole genome shotgun (WGS) entry which is preliminary data.</text>
</comment>
<evidence type="ECO:0000313" key="3">
    <source>
        <dbReference type="Proteomes" id="UP000606274"/>
    </source>
</evidence>
<sequence length="343" mass="38135">MHTHTHTHSHLERHPEGWSAVCTHSSKVTQDFSDLKMDGVLESTIALCGCKVLCSVLCLPVFKDSISSVSMCCICLLLFTDLSITSFLVYLWSSSPTPASFHPSSDVIALRFMLFLSDTYEAVVMLTPLLVVVELLVRLLWGGEKVTSITEKRDADGDAWENEEDKKANTTSLKALGFLGCLMLWFMCGTYAGFSWRQEQERVRSCRERDSLLFTCLPCLLNAASPFSRQLFWALPAGVLLLVLAAILNFIVEKLRPNTFHSEPLMGQTLEKTSIPELVCDVDSNSCATLSSRNDERRWAPSCLRSELPESCESVTLVSRVHRAAPHPARAGYGRLLRGKALA</sequence>
<feature type="transmembrane region" description="Helical" evidence="1">
    <location>
        <begin position="69"/>
        <end position="92"/>
    </location>
</feature>
<protein>
    <submittedName>
        <fullName evidence="2">Uncharacterized protein</fullName>
    </submittedName>
</protein>
<feature type="transmembrane region" description="Helical" evidence="1">
    <location>
        <begin position="44"/>
        <end position="62"/>
    </location>
</feature>
<keyword evidence="3" id="KW-1185">Reference proteome</keyword>
<keyword evidence="1" id="KW-1133">Transmembrane helix</keyword>
<evidence type="ECO:0000256" key="1">
    <source>
        <dbReference type="SAM" id="Phobius"/>
    </source>
</evidence>
<feature type="transmembrane region" description="Helical" evidence="1">
    <location>
        <begin position="175"/>
        <end position="194"/>
    </location>
</feature>
<organism evidence="2 3">
    <name type="scientific">Silurus meridionalis</name>
    <name type="common">Southern catfish</name>
    <name type="synonym">Silurus soldatovi meridionalis</name>
    <dbReference type="NCBI Taxonomy" id="175797"/>
    <lineage>
        <taxon>Eukaryota</taxon>
        <taxon>Metazoa</taxon>
        <taxon>Chordata</taxon>
        <taxon>Craniata</taxon>
        <taxon>Vertebrata</taxon>
        <taxon>Euteleostomi</taxon>
        <taxon>Actinopterygii</taxon>
        <taxon>Neopterygii</taxon>
        <taxon>Teleostei</taxon>
        <taxon>Ostariophysi</taxon>
        <taxon>Siluriformes</taxon>
        <taxon>Siluridae</taxon>
        <taxon>Silurus</taxon>
    </lineage>
</organism>
<gene>
    <name evidence="2" type="ORF">HF521_008402</name>
</gene>
<keyword evidence="1" id="KW-0472">Membrane</keyword>
<dbReference type="Proteomes" id="UP000606274">
    <property type="component" value="Unassembled WGS sequence"/>
</dbReference>
<keyword evidence="1" id="KW-0812">Transmembrane</keyword>
<proteinExistence type="predicted"/>
<dbReference type="AlphaFoldDB" id="A0A8T0AMP2"/>
<name>A0A8T0AMP2_SILME</name>
<evidence type="ECO:0000313" key="2">
    <source>
        <dbReference type="EMBL" id="KAF7693086.1"/>
    </source>
</evidence>
<dbReference type="OrthoDB" id="9945889at2759"/>
<accession>A0A8T0AMP2</accession>
<feature type="transmembrane region" description="Helical" evidence="1">
    <location>
        <begin position="231"/>
        <end position="252"/>
    </location>
</feature>
<feature type="transmembrane region" description="Helical" evidence="1">
    <location>
        <begin position="122"/>
        <end position="141"/>
    </location>
</feature>